<proteinExistence type="predicted"/>
<dbReference type="InterPro" id="IPR009057">
    <property type="entry name" value="Homeodomain-like_sf"/>
</dbReference>
<dbReference type="SMART" id="SM00342">
    <property type="entry name" value="HTH_ARAC"/>
    <property type="match status" value="1"/>
</dbReference>
<organism evidence="5 6">
    <name type="scientific">Trichococcus shcherbakoviae subsp. psychrophilus</name>
    <dbReference type="NCBI Taxonomy" id="2585775"/>
    <lineage>
        <taxon>Bacteria</taxon>
        <taxon>Bacillati</taxon>
        <taxon>Bacillota</taxon>
        <taxon>Bacilli</taxon>
        <taxon>Lactobacillales</taxon>
        <taxon>Carnobacteriaceae</taxon>
        <taxon>Trichococcus</taxon>
    </lineage>
</organism>
<dbReference type="PROSITE" id="PS00041">
    <property type="entry name" value="HTH_ARAC_FAMILY_1"/>
    <property type="match status" value="1"/>
</dbReference>
<keyword evidence="3" id="KW-0804">Transcription</keyword>
<dbReference type="PANTHER" id="PTHR43280">
    <property type="entry name" value="ARAC-FAMILY TRANSCRIPTIONAL REGULATOR"/>
    <property type="match status" value="1"/>
</dbReference>
<protein>
    <submittedName>
        <fullName evidence="5">Helix-turn-helix domain-containing protein</fullName>
    </submittedName>
</protein>
<gene>
    <name evidence="5" type="ORF">FHK04_03890</name>
</gene>
<dbReference type="InterPro" id="IPR011051">
    <property type="entry name" value="RmlC_Cupin_sf"/>
</dbReference>
<evidence type="ECO:0000259" key="4">
    <source>
        <dbReference type="PROSITE" id="PS01124"/>
    </source>
</evidence>
<evidence type="ECO:0000313" key="5">
    <source>
        <dbReference type="EMBL" id="TNV70373.1"/>
    </source>
</evidence>
<dbReference type="InterPro" id="IPR020449">
    <property type="entry name" value="Tscrpt_reg_AraC-type_HTH"/>
</dbReference>
<dbReference type="InterPro" id="IPR018062">
    <property type="entry name" value="HTH_AraC-typ_CS"/>
</dbReference>
<dbReference type="InterPro" id="IPR018060">
    <property type="entry name" value="HTH_AraC"/>
</dbReference>
<dbReference type="InterPro" id="IPR014710">
    <property type="entry name" value="RmlC-like_jellyroll"/>
</dbReference>
<dbReference type="PROSITE" id="PS01124">
    <property type="entry name" value="HTH_ARAC_FAMILY_2"/>
    <property type="match status" value="1"/>
</dbReference>
<dbReference type="PRINTS" id="PR00032">
    <property type="entry name" value="HTHARAC"/>
</dbReference>
<sequence>MSPVGFFCIMVGETMIERSEKMFELDHFLREETKVEKEQRKSGFNVTDPDILDELILSGDKFRLNGDFLLSEEMFFKKGDVHIRKHNRYSDMPLHHHQFLELNYMYSGSCTQEVSGEKIILHEGDIIMLDRGSSHSFQALGEDDILINVLLKVETINTKILQQLVRKRGVLTEFLVLASQRTHEEDQFLVFRTGENKKVQTFMHYILEEYYGETEPNIEVIHLYLPLLFMELARTFEEETKGQQRHHNQVVTEALAIIEKDYRTLSLEMLAQQLGFNKNYLGNLIKKETGDTFKQLLQRQRMLHAHHLLLYSNYSMEEISEEIGYLDTSYFFRSFKKTHGKTPGQIREEALHRDL</sequence>
<name>A0A5C5ECN2_9LACT</name>
<dbReference type="GO" id="GO:0043565">
    <property type="term" value="F:sequence-specific DNA binding"/>
    <property type="evidence" value="ECO:0007669"/>
    <property type="project" value="InterPro"/>
</dbReference>
<accession>A0A5C5ECN2</accession>
<keyword evidence="1" id="KW-0805">Transcription regulation</keyword>
<dbReference type="CDD" id="cd06996">
    <property type="entry name" value="cupin_Lmo2851-like_N"/>
    <property type="match status" value="1"/>
</dbReference>
<comment type="caution">
    <text evidence="5">The sequence shown here is derived from an EMBL/GenBank/DDBJ whole genome shotgun (WGS) entry which is preliminary data.</text>
</comment>
<dbReference type="SUPFAM" id="SSF51182">
    <property type="entry name" value="RmlC-like cupins"/>
    <property type="match status" value="1"/>
</dbReference>
<dbReference type="PANTHER" id="PTHR43280:SF28">
    <property type="entry name" value="HTH-TYPE TRANSCRIPTIONAL ACTIVATOR RHAS"/>
    <property type="match status" value="1"/>
</dbReference>
<dbReference type="EMBL" id="VENO01000001">
    <property type="protein sequence ID" value="TNV70373.1"/>
    <property type="molecule type" value="Genomic_DNA"/>
</dbReference>
<evidence type="ECO:0000256" key="3">
    <source>
        <dbReference type="ARBA" id="ARBA00023163"/>
    </source>
</evidence>
<evidence type="ECO:0000256" key="2">
    <source>
        <dbReference type="ARBA" id="ARBA00023125"/>
    </source>
</evidence>
<keyword evidence="2" id="KW-0238">DNA-binding</keyword>
<dbReference type="Pfam" id="PF02311">
    <property type="entry name" value="AraC_binding"/>
    <property type="match status" value="1"/>
</dbReference>
<reference evidence="5 6" key="1">
    <citation type="submission" date="2019-06" db="EMBL/GenBank/DDBJ databases">
        <title>Description Trichococcus psychrophilus sp. nov., isolated from a cold spring, by genomic and phenotypic analyses.</title>
        <authorList>
            <person name="Zakharyuk A."/>
        </authorList>
    </citation>
    <scope>NUCLEOTIDE SEQUENCE [LARGE SCALE GENOMIC DNA]</scope>
    <source>
        <strain evidence="5 6">SKBG</strain>
    </source>
</reference>
<dbReference type="Proteomes" id="UP000313395">
    <property type="component" value="Unassembled WGS sequence"/>
</dbReference>
<dbReference type="SUPFAM" id="SSF46689">
    <property type="entry name" value="Homeodomain-like"/>
    <property type="match status" value="1"/>
</dbReference>
<feature type="domain" description="HTH araC/xylS-type" evidence="4">
    <location>
        <begin position="252"/>
        <end position="349"/>
    </location>
</feature>
<dbReference type="AlphaFoldDB" id="A0A5C5ECN2"/>
<evidence type="ECO:0000313" key="6">
    <source>
        <dbReference type="Proteomes" id="UP000313395"/>
    </source>
</evidence>
<keyword evidence="6" id="KW-1185">Reference proteome</keyword>
<evidence type="ECO:0000256" key="1">
    <source>
        <dbReference type="ARBA" id="ARBA00023015"/>
    </source>
</evidence>
<dbReference type="Gene3D" id="1.10.10.60">
    <property type="entry name" value="Homeodomain-like"/>
    <property type="match status" value="2"/>
</dbReference>
<dbReference type="Pfam" id="PF12833">
    <property type="entry name" value="HTH_18"/>
    <property type="match status" value="1"/>
</dbReference>
<dbReference type="GO" id="GO:0003700">
    <property type="term" value="F:DNA-binding transcription factor activity"/>
    <property type="evidence" value="ECO:0007669"/>
    <property type="project" value="InterPro"/>
</dbReference>
<dbReference type="Gene3D" id="2.60.120.10">
    <property type="entry name" value="Jelly Rolls"/>
    <property type="match status" value="1"/>
</dbReference>
<dbReference type="InterPro" id="IPR003313">
    <property type="entry name" value="AraC-bd"/>
</dbReference>